<dbReference type="Gene3D" id="2.60.40.4060">
    <property type="entry name" value="Reeler domain"/>
    <property type="match status" value="1"/>
</dbReference>
<dbReference type="InterPro" id="IPR003582">
    <property type="entry name" value="ShKT_dom"/>
</dbReference>
<feature type="domain" description="Reelin" evidence="3">
    <location>
        <begin position="20"/>
        <end position="200"/>
    </location>
</feature>
<evidence type="ECO:0000256" key="2">
    <source>
        <dbReference type="SAM" id="SignalP"/>
    </source>
</evidence>
<protein>
    <submittedName>
        <fullName evidence="6">ShKT domain-containing protein</fullName>
    </submittedName>
</protein>
<dbReference type="GO" id="GO:0016020">
    <property type="term" value="C:membrane"/>
    <property type="evidence" value="ECO:0007669"/>
    <property type="project" value="TreeGrafter"/>
</dbReference>
<feature type="chain" id="PRO_5037113281" evidence="2">
    <location>
        <begin position="29"/>
        <end position="382"/>
    </location>
</feature>
<dbReference type="Proteomes" id="UP000887574">
    <property type="component" value="Unplaced"/>
</dbReference>
<sequence length="382" mass="43852">MSPDQNYNFYCKHELFLLLSYFLQIVHTWPDGAPCVHAVVESMNPLEAVEHQGGLQLTIPPFFIEVDQKCYWPNQPVAITLRGNTTAEKFKGFAIQPLVYKGPNTGTRIGQFLRLDDNGSWQQQCFKTKNAVTHSHDEPKKRMQLWWKNDQDDTQYVQFVATVVVSLRKFWVKTVLSDPLPPCSVQQRMGNWQRDPMTPPPPVSSFKMSAFQMFNKDSANFIENSISAVPFEKEGKRKIIQTQTPAPSMLQSPTSSTTQASTFKRRLNHIIPIPGGEMEMNKRPRPTQRTPFVVRFSPLATTTTIPTTMRPSFTMRNRNNFAMMQTPQATPINNFGNQNGQGQQLQNVCRDFDARNQCFGWISFCGSSMYMRTYCQRTCRFC</sequence>
<keyword evidence="2" id="KW-0732">Signal</keyword>
<dbReference type="AlphaFoldDB" id="A0A915D7V8"/>
<proteinExistence type="predicted"/>
<dbReference type="PROSITE" id="PS51019">
    <property type="entry name" value="REELIN"/>
    <property type="match status" value="1"/>
</dbReference>
<dbReference type="InterPro" id="IPR051237">
    <property type="entry name" value="Ferric-chelate_Red/DefProt"/>
</dbReference>
<dbReference type="PANTHER" id="PTHR45828">
    <property type="entry name" value="CYTOCHROME B561/FERRIC REDUCTASE TRANSMEMBRANE"/>
    <property type="match status" value="1"/>
</dbReference>
<organism evidence="5 6">
    <name type="scientific">Ditylenchus dipsaci</name>
    <dbReference type="NCBI Taxonomy" id="166011"/>
    <lineage>
        <taxon>Eukaryota</taxon>
        <taxon>Metazoa</taxon>
        <taxon>Ecdysozoa</taxon>
        <taxon>Nematoda</taxon>
        <taxon>Chromadorea</taxon>
        <taxon>Rhabditida</taxon>
        <taxon>Tylenchina</taxon>
        <taxon>Tylenchomorpha</taxon>
        <taxon>Sphaerularioidea</taxon>
        <taxon>Anguinidae</taxon>
        <taxon>Anguininae</taxon>
        <taxon>Ditylenchus</taxon>
    </lineage>
</organism>
<evidence type="ECO:0000259" key="4">
    <source>
        <dbReference type="PROSITE" id="PS51670"/>
    </source>
</evidence>
<evidence type="ECO:0000313" key="6">
    <source>
        <dbReference type="WBParaSite" id="jg16466"/>
    </source>
</evidence>
<evidence type="ECO:0000259" key="3">
    <source>
        <dbReference type="PROSITE" id="PS51019"/>
    </source>
</evidence>
<dbReference type="InterPro" id="IPR042307">
    <property type="entry name" value="Reeler_sf"/>
</dbReference>
<dbReference type="Pfam" id="PF01549">
    <property type="entry name" value="ShK"/>
    <property type="match status" value="1"/>
</dbReference>
<comment type="caution">
    <text evidence="1">Lacks conserved residue(s) required for the propagation of feature annotation.</text>
</comment>
<dbReference type="PANTHER" id="PTHR45828:SF42">
    <property type="entry name" value="DEFENSE PROTEIN L(2)34FC"/>
    <property type="match status" value="1"/>
</dbReference>
<feature type="signal peptide" evidence="2">
    <location>
        <begin position="1"/>
        <end position="28"/>
    </location>
</feature>
<evidence type="ECO:0000256" key="1">
    <source>
        <dbReference type="PROSITE-ProRule" id="PRU01005"/>
    </source>
</evidence>
<dbReference type="InterPro" id="IPR002861">
    <property type="entry name" value="Reeler_dom"/>
</dbReference>
<keyword evidence="5" id="KW-1185">Reference proteome</keyword>
<dbReference type="PROSITE" id="PS51670">
    <property type="entry name" value="SHKT"/>
    <property type="match status" value="1"/>
</dbReference>
<dbReference type="Pfam" id="PF02014">
    <property type="entry name" value="Reeler"/>
    <property type="match status" value="1"/>
</dbReference>
<feature type="domain" description="ShKT" evidence="4">
    <location>
        <begin position="349"/>
        <end position="382"/>
    </location>
</feature>
<reference evidence="6" key="1">
    <citation type="submission" date="2022-11" db="UniProtKB">
        <authorList>
            <consortium name="WormBaseParasite"/>
        </authorList>
    </citation>
    <scope>IDENTIFICATION</scope>
</reference>
<name>A0A915D7V8_9BILA</name>
<dbReference type="WBParaSite" id="jg16466">
    <property type="protein sequence ID" value="jg16466"/>
    <property type="gene ID" value="jg16466"/>
</dbReference>
<evidence type="ECO:0000313" key="5">
    <source>
        <dbReference type="Proteomes" id="UP000887574"/>
    </source>
</evidence>
<accession>A0A915D7V8</accession>
<dbReference type="CDD" id="cd08544">
    <property type="entry name" value="Reeler"/>
    <property type="match status" value="1"/>
</dbReference>